<keyword evidence="2" id="KW-1185">Reference proteome</keyword>
<dbReference type="KEGG" id="nwl:NWFMUON74_59270"/>
<gene>
    <name evidence="1" type="ORF">NWFMUON74_59270</name>
</gene>
<sequence>MAILTDDAMNFTLETEARLKSLLDGNGLVDASHHAVAEADNKFEG</sequence>
<dbReference type="EMBL" id="AP023396">
    <property type="protein sequence ID" value="BCK58155.1"/>
    <property type="molecule type" value="Genomic_DNA"/>
</dbReference>
<proteinExistence type="predicted"/>
<name>A0A7G1KSE2_9NOCA</name>
<organism evidence="1 2">
    <name type="scientific">Nocardia wallacei</name>
    <dbReference type="NCBI Taxonomy" id="480035"/>
    <lineage>
        <taxon>Bacteria</taxon>
        <taxon>Bacillati</taxon>
        <taxon>Actinomycetota</taxon>
        <taxon>Actinomycetes</taxon>
        <taxon>Mycobacteriales</taxon>
        <taxon>Nocardiaceae</taxon>
        <taxon>Nocardia</taxon>
    </lineage>
</organism>
<protein>
    <submittedName>
        <fullName evidence="1">Uncharacterized protein</fullName>
    </submittedName>
</protein>
<dbReference type="AlphaFoldDB" id="A0A7G1KSE2"/>
<dbReference type="GeneID" id="80350346"/>
<dbReference type="Proteomes" id="UP000516173">
    <property type="component" value="Chromosome"/>
</dbReference>
<reference evidence="1 2" key="1">
    <citation type="submission" date="2020-08" db="EMBL/GenBank/DDBJ databases">
        <title>Genome Sequencing of Nocardia wallacei strain FMUON74 and assembly.</title>
        <authorList>
            <person name="Toyokawa M."/>
            <person name="Uesaka K."/>
        </authorList>
    </citation>
    <scope>NUCLEOTIDE SEQUENCE [LARGE SCALE GENOMIC DNA]</scope>
    <source>
        <strain evidence="1 2">FMUON74</strain>
    </source>
</reference>
<dbReference type="RefSeq" id="WP_187684948.1">
    <property type="nucleotide sequence ID" value="NZ_AP023396.1"/>
</dbReference>
<accession>A0A7G1KSE2</accession>
<evidence type="ECO:0000313" key="2">
    <source>
        <dbReference type="Proteomes" id="UP000516173"/>
    </source>
</evidence>
<evidence type="ECO:0000313" key="1">
    <source>
        <dbReference type="EMBL" id="BCK58155.1"/>
    </source>
</evidence>